<keyword evidence="4" id="KW-1185">Reference proteome</keyword>
<feature type="region of interest" description="Disordered" evidence="1">
    <location>
        <begin position="361"/>
        <end position="413"/>
    </location>
</feature>
<evidence type="ECO:0000256" key="1">
    <source>
        <dbReference type="SAM" id="MobiDB-lite"/>
    </source>
</evidence>
<organism evidence="3 4">
    <name type="scientific">Erythroxylum novogranatense</name>
    <dbReference type="NCBI Taxonomy" id="1862640"/>
    <lineage>
        <taxon>Eukaryota</taxon>
        <taxon>Viridiplantae</taxon>
        <taxon>Streptophyta</taxon>
        <taxon>Embryophyta</taxon>
        <taxon>Tracheophyta</taxon>
        <taxon>Spermatophyta</taxon>
        <taxon>Magnoliopsida</taxon>
        <taxon>eudicotyledons</taxon>
        <taxon>Gunneridae</taxon>
        <taxon>Pentapetalae</taxon>
        <taxon>rosids</taxon>
        <taxon>fabids</taxon>
        <taxon>Malpighiales</taxon>
        <taxon>Erythroxylaceae</taxon>
        <taxon>Erythroxylum</taxon>
    </lineage>
</organism>
<gene>
    <name evidence="3" type="ORF">K2173_025077</name>
</gene>
<reference evidence="3 4" key="1">
    <citation type="submission" date="2021-09" db="EMBL/GenBank/DDBJ databases">
        <title>Genomic insights and catalytic innovation underlie evolution of tropane alkaloids biosynthesis.</title>
        <authorList>
            <person name="Wang Y.-J."/>
            <person name="Tian T."/>
            <person name="Huang J.-P."/>
            <person name="Huang S.-X."/>
        </authorList>
    </citation>
    <scope>NUCLEOTIDE SEQUENCE [LARGE SCALE GENOMIC DNA]</scope>
    <source>
        <strain evidence="3">KIB-2018</strain>
        <tissue evidence="3">Leaf</tissue>
    </source>
</reference>
<dbReference type="AlphaFoldDB" id="A0AAV8SVF3"/>
<feature type="compositionally biased region" description="Basic and acidic residues" evidence="1">
    <location>
        <begin position="314"/>
        <end position="329"/>
    </location>
</feature>
<accession>A0AAV8SVF3</accession>
<feature type="domain" description="FMR1-interacting protein 1 conserved" evidence="2">
    <location>
        <begin position="280"/>
        <end position="321"/>
    </location>
</feature>
<dbReference type="GO" id="GO:0003723">
    <property type="term" value="F:RNA binding"/>
    <property type="evidence" value="ECO:0007669"/>
    <property type="project" value="InterPro"/>
</dbReference>
<evidence type="ECO:0000259" key="2">
    <source>
        <dbReference type="Pfam" id="PF10453"/>
    </source>
</evidence>
<proteinExistence type="predicted"/>
<dbReference type="Pfam" id="PF10453">
    <property type="entry name" value="NUFIP1"/>
    <property type="match status" value="1"/>
</dbReference>
<dbReference type="InterPro" id="IPR039136">
    <property type="entry name" value="NUFIP1-like"/>
</dbReference>
<feature type="compositionally biased region" description="Basic residues" evidence="1">
    <location>
        <begin position="378"/>
        <end position="391"/>
    </location>
</feature>
<dbReference type="Proteomes" id="UP001159364">
    <property type="component" value="Linkage Group LG09"/>
</dbReference>
<name>A0AAV8SVF3_9ROSI</name>
<protein>
    <recommendedName>
        <fullName evidence="2">FMR1-interacting protein 1 conserved domain-containing protein</fullName>
    </recommendedName>
</protein>
<dbReference type="PANTHER" id="PTHR13309:SF0">
    <property type="entry name" value="FMR1-INTERACTING PROTEIN NUFIP1"/>
    <property type="match status" value="1"/>
</dbReference>
<dbReference type="InterPro" id="IPR019496">
    <property type="entry name" value="NUFIP1_cons_dom"/>
</dbReference>
<evidence type="ECO:0000313" key="4">
    <source>
        <dbReference type="Proteomes" id="UP001159364"/>
    </source>
</evidence>
<dbReference type="PANTHER" id="PTHR13309">
    <property type="entry name" value="NUCLEAR FRAGILE X MENTAL RETARDATION PROTEIN INTERACTING PROTEIN 1"/>
    <property type="match status" value="1"/>
</dbReference>
<dbReference type="GO" id="GO:0000492">
    <property type="term" value="P:box C/D snoRNP assembly"/>
    <property type="evidence" value="ECO:0007669"/>
    <property type="project" value="TreeGrafter"/>
</dbReference>
<sequence>MQPRSNSQHSNQFQFNVVSSAPQHQQPMGTFNPQLTLPSNYSNTLIQSPLTALAIPPGFYPQNLVNNSNSVPMFLNQCQLFGQNFPPNFSNLPRQLLHNFGFPNLQVPNFQTPVQNLNHAVPMQMPNLSQECLQALGTLSPNFFVNPMVSVGNGQQLYPNEQNLAVPANNGNTSKPMPVTTQVVQGNSFALNSESSAFTRQQGNRAKNNGHTNSKFNGKNFHCKDFRRNIKKEALNSGYQKSQFHHIENRKRKFVSSNGQKETGHGYERAAKFSPLHPMNQTHGKKRSLALTYTEQEIRIWHEQRRKNYPSKANIEKQAEKLADPDAINRETKLRREQLKEILSKQAELGVEVAEIPSHYLTDSQKQAHGTEGNGRPFTKKGRSRNRHAKRGRDNRNKWSKQQESVNKDPSKRQLSLLQKLLSSDIRRDKHRLLQVLRFMVMNSFFEDWPEKALKYPLVVLKEDGFENEILKSSLAKNALEITNKTVN</sequence>
<dbReference type="EMBL" id="JAIWQS010000009">
    <property type="protein sequence ID" value="KAJ8756265.1"/>
    <property type="molecule type" value="Genomic_DNA"/>
</dbReference>
<feature type="region of interest" description="Disordered" evidence="1">
    <location>
        <begin position="309"/>
        <end position="329"/>
    </location>
</feature>
<comment type="caution">
    <text evidence="3">The sequence shown here is derived from an EMBL/GenBank/DDBJ whole genome shotgun (WGS) entry which is preliminary data.</text>
</comment>
<evidence type="ECO:0000313" key="3">
    <source>
        <dbReference type="EMBL" id="KAJ8756265.1"/>
    </source>
</evidence>
<dbReference type="GO" id="GO:0005634">
    <property type="term" value="C:nucleus"/>
    <property type="evidence" value="ECO:0007669"/>
    <property type="project" value="TreeGrafter"/>
</dbReference>